<proteinExistence type="inferred from homology"/>
<reference evidence="4 5" key="1">
    <citation type="submission" date="2020-05" db="EMBL/GenBank/DDBJ databases">
        <title>Draft genome sequence of Mycobacterium hippocampi DL, isolated from European seabass, Dicentrarchus labrax, reared in fish farms.</title>
        <authorList>
            <person name="Stathopoulou P."/>
            <person name="Asimakis E."/>
            <person name="Tzokas K."/>
            <person name="Batargias C."/>
            <person name="Tsiamis G."/>
        </authorList>
    </citation>
    <scope>NUCLEOTIDE SEQUENCE [LARGE SCALE GENOMIC DNA]</scope>
    <source>
        <strain evidence="4 5">DL</strain>
    </source>
</reference>
<evidence type="ECO:0000256" key="1">
    <source>
        <dbReference type="ARBA" id="ARBA00006174"/>
    </source>
</evidence>
<dbReference type="InterPro" id="IPR045337">
    <property type="entry name" value="MmgE_PrpD_C"/>
</dbReference>
<comment type="caution">
    <text evidence="4">The sequence shown here is derived from an EMBL/GenBank/DDBJ whole genome shotgun (WGS) entry which is preliminary data.</text>
</comment>
<dbReference type="Proteomes" id="UP000570517">
    <property type="component" value="Unassembled WGS sequence"/>
</dbReference>
<organism evidence="4 5">
    <name type="scientific">Mycolicibacterium hippocampi</name>
    <dbReference type="NCBI Taxonomy" id="659824"/>
    <lineage>
        <taxon>Bacteria</taxon>
        <taxon>Bacillati</taxon>
        <taxon>Actinomycetota</taxon>
        <taxon>Actinomycetes</taxon>
        <taxon>Mycobacteriales</taxon>
        <taxon>Mycobacteriaceae</taxon>
        <taxon>Mycolicibacterium</taxon>
    </lineage>
</organism>
<dbReference type="InterPro" id="IPR045336">
    <property type="entry name" value="MmgE_PrpD_N"/>
</dbReference>
<accession>A0A850PU08</accession>
<dbReference type="PANTHER" id="PTHR16943:SF8">
    <property type="entry name" value="2-METHYLCITRATE DEHYDRATASE"/>
    <property type="match status" value="1"/>
</dbReference>
<dbReference type="PANTHER" id="PTHR16943">
    <property type="entry name" value="2-METHYLCITRATE DEHYDRATASE-RELATED"/>
    <property type="match status" value="1"/>
</dbReference>
<dbReference type="InterPro" id="IPR042183">
    <property type="entry name" value="MmgE/PrpD_sf_1"/>
</dbReference>
<evidence type="ECO:0000313" key="5">
    <source>
        <dbReference type="Proteomes" id="UP000570517"/>
    </source>
</evidence>
<protein>
    <recommendedName>
        <fullName evidence="6">MmgE/PrpD family protein</fullName>
    </recommendedName>
</protein>
<dbReference type="Gene3D" id="1.10.4100.10">
    <property type="entry name" value="2-methylcitrate dehydratase PrpD"/>
    <property type="match status" value="1"/>
</dbReference>
<dbReference type="InterPro" id="IPR005656">
    <property type="entry name" value="MmgE_PrpD"/>
</dbReference>
<evidence type="ECO:0000259" key="3">
    <source>
        <dbReference type="Pfam" id="PF19305"/>
    </source>
</evidence>
<evidence type="ECO:0000259" key="2">
    <source>
        <dbReference type="Pfam" id="PF03972"/>
    </source>
</evidence>
<dbReference type="Gene3D" id="3.30.1330.120">
    <property type="entry name" value="2-methylcitrate dehydratase PrpD"/>
    <property type="match status" value="1"/>
</dbReference>
<dbReference type="SUPFAM" id="SSF103378">
    <property type="entry name" value="2-methylcitrate dehydratase PrpD"/>
    <property type="match status" value="1"/>
</dbReference>
<dbReference type="GO" id="GO:0016829">
    <property type="term" value="F:lyase activity"/>
    <property type="evidence" value="ECO:0007669"/>
    <property type="project" value="InterPro"/>
</dbReference>
<keyword evidence="5" id="KW-1185">Reference proteome</keyword>
<dbReference type="InterPro" id="IPR036148">
    <property type="entry name" value="MmgE/PrpD_sf"/>
</dbReference>
<sequence length="454" mass="47096">MDDGHGISAELATFAAELRVEDLPPEVVHQATRCLIDWLGCTLAGSATDEAARVRAGIAALDPGDGSRTAAIIGTRQRAGAGYAALANGIAAHLLDFDDTFNPDRTTIHGSAPLWPAIAAATEVVPVTGTAAIAAFVAGFEVQTRVAVAAGPGHYDVGWHVTGTVGHIGAAVATSRLLSLSAAETLAALGTGATQSAGMKVVYGSTGKSIHAGKAAMDGLLSGFLARDGITSSPESIEGHRGFLHLFSPDPAPGRALEGLGETWYLPRDGFKPYACGSLTHPPAQALLELRAEHGFTADDVVSVDAHVHDYVKTTTGATEPRTGLQGKFSIYHVLAAALADGAASTAQFTDERVNAPEVVRLRGIVAVHVDEEQSKDSARVVVALRDGRSLERHVAHNLGTPDNPMTDGQLEEKYHGLAAPVLGEARARQLAQTAWQLGELADIVDVVALAVPE</sequence>
<dbReference type="AlphaFoldDB" id="A0A850PU08"/>
<name>A0A850PU08_9MYCO</name>
<feature type="domain" description="MmgE/PrpD C-terminal" evidence="3">
    <location>
        <begin position="274"/>
        <end position="437"/>
    </location>
</feature>
<evidence type="ECO:0000313" key="4">
    <source>
        <dbReference type="EMBL" id="NVN51045.1"/>
    </source>
</evidence>
<dbReference type="Pfam" id="PF03972">
    <property type="entry name" value="MmgE_PrpD_N"/>
    <property type="match status" value="1"/>
</dbReference>
<dbReference type="EMBL" id="JABFYL010000029">
    <property type="protein sequence ID" value="NVN51045.1"/>
    <property type="molecule type" value="Genomic_DNA"/>
</dbReference>
<dbReference type="InterPro" id="IPR042188">
    <property type="entry name" value="MmgE/PrpD_sf_2"/>
</dbReference>
<dbReference type="Pfam" id="PF19305">
    <property type="entry name" value="MmgE_PrpD_C"/>
    <property type="match status" value="1"/>
</dbReference>
<evidence type="ECO:0008006" key="6">
    <source>
        <dbReference type="Google" id="ProtNLM"/>
    </source>
</evidence>
<gene>
    <name evidence="4" type="ORF">HLY00_2551</name>
</gene>
<feature type="domain" description="MmgE/PrpD N-terminal" evidence="2">
    <location>
        <begin position="10"/>
        <end position="252"/>
    </location>
</feature>
<comment type="similarity">
    <text evidence="1">Belongs to the PrpD family.</text>
</comment>
<dbReference type="RefSeq" id="WP_178359387.1">
    <property type="nucleotide sequence ID" value="NZ_JABFYL010000029.1"/>
</dbReference>